<name>X1EW86_9ZZZZ</name>
<feature type="non-terminal residue" evidence="1">
    <location>
        <position position="1"/>
    </location>
</feature>
<comment type="caution">
    <text evidence="1">The sequence shown here is derived from an EMBL/GenBank/DDBJ whole genome shotgun (WGS) entry which is preliminary data.</text>
</comment>
<evidence type="ECO:0000313" key="1">
    <source>
        <dbReference type="EMBL" id="GAH12888.1"/>
    </source>
</evidence>
<accession>X1EW86</accession>
<protein>
    <submittedName>
        <fullName evidence="1">Uncharacterized protein</fullName>
    </submittedName>
</protein>
<dbReference type="EMBL" id="BART01039328">
    <property type="protein sequence ID" value="GAH12888.1"/>
    <property type="molecule type" value="Genomic_DNA"/>
</dbReference>
<proteinExistence type="predicted"/>
<dbReference type="AlphaFoldDB" id="X1EW86"/>
<sequence>PITLSFILMGTASSDLVSANSSTNKYLGSLLTSSTKSGFPVFATHPVIPSSEIFTRFLIGNLIEEPLEALTTSSFDSSSSKRMLM</sequence>
<gene>
    <name evidence="1" type="ORF">S01H4_64704</name>
</gene>
<reference evidence="1" key="1">
    <citation type="journal article" date="2014" name="Front. Microbiol.">
        <title>High frequency of phylogenetically diverse reductive dehalogenase-homologous genes in deep subseafloor sedimentary metagenomes.</title>
        <authorList>
            <person name="Kawai M."/>
            <person name="Futagami T."/>
            <person name="Toyoda A."/>
            <person name="Takaki Y."/>
            <person name="Nishi S."/>
            <person name="Hori S."/>
            <person name="Arai W."/>
            <person name="Tsubouchi T."/>
            <person name="Morono Y."/>
            <person name="Uchiyama I."/>
            <person name="Ito T."/>
            <person name="Fujiyama A."/>
            <person name="Inagaki F."/>
            <person name="Takami H."/>
        </authorList>
    </citation>
    <scope>NUCLEOTIDE SEQUENCE</scope>
    <source>
        <strain evidence="1">Expedition CK06-06</strain>
    </source>
</reference>
<organism evidence="1">
    <name type="scientific">marine sediment metagenome</name>
    <dbReference type="NCBI Taxonomy" id="412755"/>
    <lineage>
        <taxon>unclassified sequences</taxon>
        <taxon>metagenomes</taxon>
        <taxon>ecological metagenomes</taxon>
    </lineage>
</organism>